<accession>A0A0B3W075</accession>
<dbReference type="PROSITE" id="PS50978">
    <property type="entry name" value="NEAT"/>
    <property type="match status" value="1"/>
</dbReference>
<proteinExistence type="predicted"/>
<sequence>MKKIKQLFLIAIFSLIISAQGIVASAAEISELESGIYEISNDVYHEQEIGMNMARQYLDENMTLEKSNGKWYYTVKFSGTNYMNNHRICLNGEEIDVETLNENKDENTIEFKFETDSITPNLSTKIYVDAMERDVEFDIIPKEDTLKLVQAIEEPKEEVEAKSTSNEDAKDDKSADEGSKPSSKTFFIGASVVLVIVIITLFLRRLKK</sequence>
<dbReference type="InterPro" id="IPR006635">
    <property type="entry name" value="NEAT_dom"/>
</dbReference>
<dbReference type="RefSeq" id="WP_039678275.1">
    <property type="nucleotide sequence ID" value="NZ_JAWGXO010000004.1"/>
</dbReference>
<evidence type="ECO:0000256" key="5">
    <source>
        <dbReference type="SAM" id="SignalP"/>
    </source>
</evidence>
<organism evidence="7 8">
    <name type="scientific">Terrisporobacter othiniensis</name>
    <dbReference type="NCBI Taxonomy" id="1577792"/>
    <lineage>
        <taxon>Bacteria</taxon>
        <taxon>Bacillati</taxon>
        <taxon>Bacillota</taxon>
        <taxon>Clostridia</taxon>
        <taxon>Peptostreptococcales</taxon>
        <taxon>Peptostreptococcaceae</taxon>
        <taxon>Terrisporobacter</taxon>
    </lineage>
</organism>
<feature type="domain" description="NEAT" evidence="6">
    <location>
        <begin position="32"/>
        <end position="159"/>
    </location>
</feature>
<evidence type="ECO:0000256" key="3">
    <source>
        <dbReference type="SAM" id="MobiDB-lite"/>
    </source>
</evidence>
<evidence type="ECO:0000313" key="7">
    <source>
        <dbReference type="EMBL" id="KHS58534.1"/>
    </source>
</evidence>
<keyword evidence="4" id="KW-0472">Membrane</keyword>
<dbReference type="InterPro" id="IPR037250">
    <property type="entry name" value="NEAT_dom_sf"/>
</dbReference>
<comment type="caution">
    <text evidence="7">The sequence shown here is derived from an EMBL/GenBank/DDBJ whole genome shotgun (WGS) entry which is preliminary data.</text>
</comment>
<dbReference type="GO" id="GO:0030313">
    <property type="term" value="C:cell envelope"/>
    <property type="evidence" value="ECO:0007669"/>
    <property type="project" value="UniProtKB-SubCell"/>
</dbReference>
<dbReference type="STRING" id="1577792.QX51_02170"/>
<dbReference type="CDD" id="cd06920">
    <property type="entry name" value="NEAT"/>
    <property type="match status" value="1"/>
</dbReference>
<keyword evidence="8" id="KW-1185">Reference proteome</keyword>
<feature type="transmembrane region" description="Helical" evidence="4">
    <location>
        <begin position="186"/>
        <end position="203"/>
    </location>
</feature>
<feature type="region of interest" description="Disordered" evidence="3">
    <location>
        <begin position="157"/>
        <end position="181"/>
    </location>
</feature>
<dbReference type="SMART" id="SM00725">
    <property type="entry name" value="NEAT"/>
    <property type="match status" value="1"/>
</dbReference>
<protein>
    <recommendedName>
        <fullName evidence="6">NEAT domain-containing protein</fullName>
    </recommendedName>
</protein>
<evidence type="ECO:0000313" key="8">
    <source>
        <dbReference type="Proteomes" id="UP000031189"/>
    </source>
</evidence>
<comment type="subcellular location">
    <subcellularLocation>
        <location evidence="1">Cell envelope</location>
    </subcellularLocation>
</comment>
<keyword evidence="4" id="KW-1133">Transmembrane helix</keyword>
<keyword evidence="4" id="KW-0812">Transmembrane</keyword>
<reference evidence="7 8" key="1">
    <citation type="submission" date="2014-12" db="EMBL/GenBank/DDBJ databases">
        <title>Draft genome sequence of Terrisporobacter sp. 08-306576, isolated from the blood culture of a bacteremia patient.</title>
        <authorList>
            <person name="Lund L.C."/>
            <person name="Sydenham T.V."/>
            <person name="Hogh S.V."/>
            <person name="Skov M.N."/>
            <person name="Kemp M."/>
            <person name="Justesen U.S."/>
        </authorList>
    </citation>
    <scope>NUCLEOTIDE SEQUENCE [LARGE SCALE GENOMIC DNA]</scope>
    <source>
        <strain evidence="7 8">08-306576</strain>
    </source>
</reference>
<dbReference type="OrthoDB" id="1751882at2"/>
<feature type="chain" id="PRO_5002085922" description="NEAT domain-containing protein" evidence="5">
    <location>
        <begin position="27"/>
        <end position="208"/>
    </location>
</feature>
<evidence type="ECO:0000256" key="1">
    <source>
        <dbReference type="ARBA" id="ARBA00004196"/>
    </source>
</evidence>
<gene>
    <name evidence="7" type="ORF">QX51_02170</name>
</gene>
<dbReference type="Proteomes" id="UP000031189">
    <property type="component" value="Unassembled WGS sequence"/>
</dbReference>
<feature type="compositionally biased region" description="Basic and acidic residues" evidence="3">
    <location>
        <begin position="158"/>
        <end position="179"/>
    </location>
</feature>
<feature type="signal peptide" evidence="5">
    <location>
        <begin position="1"/>
        <end position="26"/>
    </location>
</feature>
<keyword evidence="2 5" id="KW-0732">Signal</keyword>
<dbReference type="EMBL" id="JWHR01000029">
    <property type="protein sequence ID" value="KHS58534.1"/>
    <property type="molecule type" value="Genomic_DNA"/>
</dbReference>
<dbReference type="AlphaFoldDB" id="A0A0B3W075"/>
<evidence type="ECO:0000256" key="4">
    <source>
        <dbReference type="SAM" id="Phobius"/>
    </source>
</evidence>
<evidence type="ECO:0000256" key="2">
    <source>
        <dbReference type="ARBA" id="ARBA00022729"/>
    </source>
</evidence>
<name>A0A0B3W075_9FIRM</name>
<dbReference type="SUPFAM" id="SSF158911">
    <property type="entry name" value="NEAT domain-like"/>
    <property type="match status" value="1"/>
</dbReference>
<dbReference type="Pfam" id="PF05031">
    <property type="entry name" value="NEAT"/>
    <property type="match status" value="1"/>
</dbReference>
<evidence type="ECO:0000259" key="6">
    <source>
        <dbReference type="PROSITE" id="PS50978"/>
    </source>
</evidence>
<dbReference type="Gene3D" id="2.60.40.1850">
    <property type="match status" value="1"/>
</dbReference>